<gene>
    <name evidence="1" type="ORF">C489_13266</name>
</gene>
<keyword evidence="2" id="KW-1185">Reference proteome</keyword>
<dbReference type="STRING" id="1227496.C489_13266"/>
<dbReference type="Proteomes" id="UP000011632">
    <property type="component" value="Unassembled WGS sequence"/>
</dbReference>
<dbReference type="InterPro" id="IPR036388">
    <property type="entry name" value="WH-like_DNA-bd_sf"/>
</dbReference>
<dbReference type="InterPro" id="IPR011991">
    <property type="entry name" value="ArsR-like_HTH"/>
</dbReference>
<dbReference type="AlphaFoldDB" id="L9XWW2"/>
<comment type="caution">
    <text evidence="1">The sequence shown here is derived from an EMBL/GenBank/DDBJ whole genome shotgun (WGS) entry which is preliminary data.</text>
</comment>
<evidence type="ECO:0000313" key="2">
    <source>
        <dbReference type="Proteomes" id="UP000011632"/>
    </source>
</evidence>
<dbReference type="PATRIC" id="fig|1227496.3.peg.2672"/>
<protein>
    <submittedName>
        <fullName evidence="1">AsnC family transcriptional regulator</fullName>
    </submittedName>
</protein>
<accession>L9XWW2</accession>
<sequence length="146" mass="16342">MWVQDSDDDLLSRGIVAYLALNDGVYRVQHGGSSDPAEIFQILADEYARKILLAADHGPKTAKTLSEECDASLTTIYRRVSTLQDHDLIEERNTVDSDGSHRSKFQTSLEELHVDITDGQLSLTLDTRDELADNFTSLWSDLRGDD</sequence>
<dbReference type="SUPFAM" id="SSF46785">
    <property type="entry name" value="Winged helix' DNA-binding domain"/>
    <property type="match status" value="1"/>
</dbReference>
<name>L9XWW2_9EURY</name>
<reference evidence="1 2" key="1">
    <citation type="journal article" date="2014" name="PLoS Genet.">
        <title>Phylogenetically driven sequencing of extremely halophilic archaea reveals strategies for static and dynamic osmo-response.</title>
        <authorList>
            <person name="Becker E.A."/>
            <person name="Seitzer P.M."/>
            <person name="Tritt A."/>
            <person name="Larsen D."/>
            <person name="Krusor M."/>
            <person name="Yao A.I."/>
            <person name="Wu D."/>
            <person name="Madern D."/>
            <person name="Eisen J.A."/>
            <person name="Darling A.E."/>
            <person name="Facciotti M.T."/>
        </authorList>
    </citation>
    <scope>NUCLEOTIDE SEQUENCE [LARGE SCALE GENOMIC DNA]</scope>
    <source>
        <strain evidence="1 2">JCM 10478</strain>
    </source>
</reference>
<evidence type="ECO:0000313" key="1">
    <source>
        <dbReference type="EMBL" id="ELY66329.1"/>
    </source>
</evidence>
<proteinExistence type="predicted"/>
<dbReference type="Gene3D" id="1.10.10.10">
    <property type="entry name" value="Winged helix-like DNA-binding domain superfamily/Winged helix DNA-binding domain"/>
    <property type="match status" value="1"/>
</dbReference>
<dbReference type="InterPro" id="IPR036390">
    <property type="entry name" value="WH_DNA-bd_sf"/>
</dbReference>
<dbReference type="EMBL" id="AOID01000036">
    <property type="protein sequence ID" value="ELY66329.1"/>
    <property type="molecule type" value="Genomic_DNA"/>
</dbReference>
<organism evidence="1 2">
    <name type="scientific">Natrinema versiforme JCM 10478</name>
    <dbReference type="NCBI Taxonomy" id="1227496"/>
    <lineage>
        <taxon>Archaea</taxon>
        <taxon>Methanobacteriati</taxon>
        <taxon>Methanobacteriota</taxon>
        <taxon>Stenosarchaea group</taxon>
        <taxon>Halobacteria</taxon>
        <taxon>Halobacteriales</taxon>
        <taxon>Natrialbaceae</taxon>
        <taxon>Natrinema</taxon>
    </lineage>
</organism>
<dbReference type="CDD" id="cd00090">
    <property type="entry name" value="HTH_ARSR"/>
    <property type="match status" value="1"/>
</dbReference>
<dbReference type="Pfam" id="PF12840">
    <property type="entry name" value="HTH_20"/>
    <property type="match status" value="1"/>
</dbReference>